<keyword evidence="1" id="KW-0812">Transmembrane</keyword>
<evidence type="ECO:0000256" key="1">
    <source>
        <dbReference type="SAM" id="Phobius"/>
    </source>
</evidence>
<evidence type="ECO:0000313" key="2">
    <source>
        <dbReference type="EMBL" id="TRY70985.1"/>
    </source>
</evidence>
<dbReference type="EMBL" id="VCGU01000009">
    <property type="protein sequence ID" value="TRY70985.1"/>
    <property type="molecule type" value="Genomic_DNA"/>
</dbReference>
<keyword evidence="1" id="KW-0472">Membrane</keyword>
<feature type="transmembrane region" description="Helical" evidence="1">
    <location>
        <begin position="125"/>
        <end position="148"/>
    </location>
</feature>
<comment type="caution">
    <text evidence="2">The sequence shown here is derived from an EMBL/GenBank/DDBJ whole genome shotgun (WGS) entry which is preliminary data.</text>
</comment>
<dbReference type="Proteomes" id="UP000318571">
    <property type="component" value="Chromosome 9"/>
</dbReference>
<accession>A0A553NZX5</accession>
<sequence length="244" mass="27371">MGTSSERPFEPAAGHQLAFPRKTILKESPIPKIFTENTALLSVQVYKTLRDAVIFDWYISLNDKDQMSSCDVVYKSNSTNDTILLSPFLPKTRTFFIAELDAESHYEFHMLCEDHKARNYVTKPIFFTTGISCGIVGLVLILVTLALAGNRYVKYRSSPSRLWELHATRELDLSRPPSYINIPMIIPEPTGEAPISSMSFHSLTVSENNGLCQNEICCQNYQLLSQADPSSPIAEDTNANIIET</sequence>
<protein>
    <submittedName>
        <fullName evidence="2">Uncharacterized protein</fullName>
    </submittedName>
</protein>
<dbReference type="AlphaFoldDB" id="A0A553NZX5"/>
<gene>
    <name evidence="2" type="ORF">TCAL_05198</name>
</gene>
<keyword evidence="1" id="KW-1133">Transmembrane helix</keyword>
<keyword evidence="3" id="KW-1185">Reference proteome</keyword>
<proteinExistence type="predicted"/>
<reference evidence="2 3" key="1">
    <citation type="journal article" date="2018" name="Nat. Ecol. Evol.">
        <title>Genomic signatures of mitonuclear coevolution across populations of Tigriopus californicus.</title>
        <authorList>
            <person name="Barreto F.S."/>
            <person name="Watson E.T."/>
            <person name="Lima T.G."/>
            <person name="Willett C.S."/>
            <person name="Edmands S."/>
            <person name="Li W."/>
            <person name="Burton R.S."/>
        </authorList>
    </citation>
    <scope>NUCLEOTIDE SEQUENCE [LARGE SCALE GENOMIC DNA]</scope>
    <source>
        <strain evidence="2 3">San Diego</strain>
    </source>
</reference>
<evidence type="ECO:0000313" key="3">
    <source>
        <dbReference type="Proteomes" id="UP000318571"/>
    </source>
</evidence>
<organism evidence="2 3">
    <name type="scientific">Tigriopus californicus</name>
    <name type="common">Marine copepod</name>
    <dbReference type="NCBI Taxonomy" id="6832"/>
    <lineage>
        <taxon>Eukaryota</taxon>
        <taxon>Metazoa</taxon>
        <taxon>Ecdysozoa</taxon>
        <taxon>Arthropoda</taxon>
        <taxon>Crustacea</taxon>
        <taxon>Multicrustacea</taxon>
        <taxon>Hexanauplia</taxon>
        <taxon>Copepoda</taxon>
        <taxon>Harpacticoida</taxon>
        <taxon>Harpacticidae</taxon>
        <taxon>Tigriopus</taxon>
    </lineage>
</organism>
<name>A0A553NZX5_TIGCA</name>